<protein>
    <submittedName>
        <fullName evidence="9">Spore germination protein KB</fullName>
    </submittedName>
</protein>
<evidence type="ECO:0000256" key="6">
    <source>
        <dbReference type="ARBA" id="ARBA00022989"/>
    </source>
</evidence>
<feature type="transmembrane region" description="Helical" evidence="8">
    <location>
        <begin position="219"/>
        <end position="247"/>
    </location>
</feature>
<comment type="similarity">
    <text evidence="2">Belongs to the amino acid-polyamine-organocation (APC) superfamily. Spore germination protein (SGP) (TC 2.A.3.9) family.</text>
</comment>
<comment type="caution">
    <text evidence="9">The sequence shown here is derived from an EMBL/GenBank/DDBJ whole genome shotgun (WGS) entry which is preliminary data.</text>
</comment>
<evidence type="ECO:0000256" key="5">
    <source>
        <dbReference type="ARBA" id="ARBA00022692"/>
    </source>
</evidence>
<comment type="subcellular location">
    <subcellularLocation>
        <location evidence="1">Membrane</location>
        <topology evidence="1">Multi-pass membrane protein</topology>
    </subcellularLocation>
</comment>
<dbReference type="EMBL" id="JACHXJ010000002">
    <property type="protein sequence ID" value="MBB3128465.1"/>
    <property type="molecule type" value="Genomic_DNA"/>
</dbReference>
<name>A0A839TNX1_9BACL</name>
<evidence type="ECO:0000256" key="7">
    <source>
        <dbReference type="ARBA" id="ARBA00023136"/>
    </source>
</evidence>
<dbReference type="PANTHER" id="PTHR34975:SF2">
    <property type="entry name" value="SPORE GERMINATION PROTEIN A2"/>
    <property type="match status" value="1"/>
</dbReference>
<dbReference type="InterPro" id="IPR004761">
    <property type="entry name" value="Spore_GerAB"/>
</dbReference>
<dbReference type="PANTHER" id="PTHR34975">
    <property type="entry name" value="SPORE GERMINATION PROTEIN A2"/>
    <property type="match status" value="1"/>
</dbReference>
<feature type="transmembrane region" description="Helical" evidence="8">
    <location>
        <begin position="339"/>
        <end position="356"/>
    </location>
</feature>
<dbReference type="NCBIfam" id="TIGR00912">
    <property type="entry name" value="2A0309"/>
    <property type="match status" value="1"/>
</dbReference>
<dbReference type="GO" id="GO:0016020">
    <property type="term" value="C:membrane"/>
    <property type="evidence" value="ECO:0007669"/>
    <property type="project" value="UniProtKB-SubCell"/>
</dbReference>
<feature type="transmembrane region" description="Helical" evidence="8">
    <location>
        <begin position="12"/>
        <end position="32"/>
    </location>
</feature>
<feature type="transmembrane region" description="Helical" evidence="8">
    <location>
        <begin position="80"/>
        <end position="101"/>
    </location>
</feature>
<keyword evidence="5 8" id="KW-0812">Transmembrane</keyword>
<proteinExistence type="inferred from homology"/>
<evidence type="ECO:0000256" key="2">
    <source>
        <dbReference type="ARBA" id="ARBA00007998"/>
    </source>
</evidence>
<feature type="transmembrane region" description="Helical" evidence="8">
    <location>
        <begin position="146"/>
        <end position="166"/>
    </location>
</feature>
<reference evidence="9 10" key="1">
    <citation type="submission" date="2020-08" db="EMBL/GenBank/DDBJ databases">
        <title>Genomic Encyclopedia of Type Strains, Phase III (KMG-III): the genomes of soil and plant-associated and newly described type strains.</title>
        <authorList>
            <person name="Whitman W."/>
        </authorList>
    </citation>
    <scope>NUCLEOTIDE SEQUENCE [LARGE SCALE GENOMIC DNA]</scope>
    <source>
        <strain evidence="9 10">CECT 5831</strain>
    </source>
</reference>
<keyword evidence="6 8" id="KW-1133">Transmembrane helix</keyword>
<keyword evidence="7 8" id="KW-0472">Membrane</keyword>
<dbReference type="Gene3D" id="1.20.1740.10">
    <property type="entry name" value="Amino acid/polyamine transporter I"/>
    <property type="match status" value="1"/>
</dbReference>
<feature type="transmembrane region" description="Helical" evidence="8">
    <location>
        <begin position="186"/>
        <end position="207"/>
    </location>
</feature>
<evidence type="ECO:0000256" key="1">
    <source>
        <dbReference type="ARBA" id="ARBA00004141"/>
    </source>
</evidence>
<evidence type="ECO:0000313" key="9">
    <source>
        <dbReference type="EMBL" id="MBB3128465.1"/>
    </source>
</evidence>
<sequence length="361" mass="41054">MENATLSQRQFLSIVIFTTISTAFYLLPGVLIADAKQYAWLVPIWTGFAGVGISLLWLYLASQYPKVDLFQISHQVLGRVAGKIVSIFLIYQMILICSWVINNLNDFMTITLLTHTTDWVFGACFLMIAVYSTIKGIEALARTTEFFVPLLILMIFLFFSIAVNVWDWSHFTPVSEIDWEGVFPKSSFMIAFPFMDAFTFIMIFPYVKEKPGLVYLKGSLIGALFLSAVTFLIIGTLGVSRASHIAYPLYTLSQELELSPFLEHIEGGISIFWLIFVFIKLMFTFYCAVTGIAQTFNIQHRGLISVPLAIVILGFSQSMHQNIIENIEWMKKYILQQESLVSVVIPALLIVVHFISRRRRT</sequence>
<evidence type="ECO:0000313" key="10">
    <source>
        <dbReference type="Proteomes" id="UP000517523"/>
    </source>
</evidence>
<feature type="transmembrane region" description="Helical" evidence="8">
    <location>
        <begin position="38"/>
        <end position="60"/>
    </location>
</feature>
<evidence type="ECO:0000256" key="3">
    <source>
        <dbReference type="ARBA" id="ARBA00022448"/>
    </source>
</evidence>
<evidence type="ECO:0000256" key="8">
    <source>
        <dbReference type="SAM" id="Phobius"/>
    </source>
</evidence>
<dbReference type="Proteomes" id="UP000517523">
    <property type="component" value="Unassembled WGS sequence"/>
</dbReference>
<accession>A0A839TNX1</accession>
<dbReference type="RefSeq" id="WP_183582633.1">
    <property type="nucleotide sequence ID" value="NZ_JACHXJ010000002.1"/>
</dbReference>
<gene>
    <name evidence="9" type="ORF">FHS19_003119</name>
</gene>
<dbReference type="GO" id="GO:0009847">
    <property type="term" value="P:spore germination"/>
    <property type="evidence" value="ECO:0007669"/>
    <property type="project" value="InterPro"/>
</dbReference>
<feature type="transmembrane region" description="Helical" evidence="8">
    <location>
        <begin position="301"/>
        <end position="319"/>
    </location>
</feature>
<keyword evidence="3" id="KW-0813">Transport</keyword>
<dbReference type="Pfam" id="PF03845">
    <property type="entry name" value="Spore_permease"/>
    <property type="match status" value="1"/>
</dbReference>
<feature type="transmembrane region" description="Helical" evidence="8">
    <location>
        <begin position="107"/>
        <end position="134"/>
    </location>
</feature>
<organism evidence="9 10">
    <name type="scientific">Paenibacillus rhizosphaerae</name>
    <dbReference type="NCBI Taxonomy" id="297318"/>
    <lineage>
        <taxon>Bacteria</taxon>
        <taxon>Bacillati</taxon>
        <taxon>Bacillota</taxon>
        <taxon>Bacilli</taxon>
        <taxon>Bacillales</taxon>
        <taxon>Paenibacillaceae</taxon>
        <taxon>Paenibacillus</taxon>
    </lineage>
</organism>
<feature type="transmembrane region" description="Helical" evidence="8">
    <location>
        <begin position="267"/>
        <end position="289"/>
    </location>
</feature>
<dbReference type="AlphaFoldDB" id="A0A839TNX1"/>
<evidence type="ECO:0000256" key="4">
    <source>
        <dbReference type="ARBA" id="ARBA00022544"/>
    </source>
</evidence>
<keyword evidence="4" id="KW-0309">Germination</keyword>